<gene>
    <name evidence="3" type="ORF">GEV33_007146</name>
</gene>
<dbReference type="Proteomes" id="UP000719412">
    <property type="component" value="Unassembled WGS sequence"/>
</dbReference>
<reference evidence="3" key="2">
    <citation type="submission" date="2021-08" db="EMBL/GenBank/DDBJ databases">
        <authorList>
            <person name="Eriksson T."/>
        </authorList>
    </citation>
    <scope>NUCLEOTIDE SEQUENCE</scope>
    <source>
        <strain evidence="3">Stoneville</strain>
        <tissue evidence="3">Whole head</tissue>
    </source>
</reference>
<feature type="domain" description="Chitin-binding type-2" evidence="2">
    <location>
        <begin position="1058"/>
        <end position="1116"/>
    </location>
</feature>
<dbReference type="SMART" id="SM00494">
    <property type="entry name" value="ChtBD2"/>
    <property type="match status" value="3"/>
</dbReference>
<feature type="region of interest" description="Disordered" evidence="1">
    <location>
        <begin position="395"/>
        <end position="415"/>
    </location>
</feature>
<feature type="domain" description="Chitin-binding type-2" evidence="2">
    <location>
        <begin position="1121"/>
        <end position="1187"/>
    </location>
</feature>
<accession>A0A8J6LCM9</accession>
<dbReference type="SUPFAM" id="SSF57625">
    <property type="entry name" value="Invertebrate chitin-binding proteins"/>
    <property type="match status" value="3"/>
</dbReference>
<dbReference type="AlphaFoldDB" id="A0A8J6LCM9"/>
<protein>
    <recommendedName>
        <fullName evidence="2">Chitin-binding type-2 domain-containing protein</fullName>
    </recommendedName>
</protein>
<name>A0A8J6LCM9_TENMO</name>
<dbReference type="Pfam" id="PF01607">
    <property type="entry name" value="CBM_14"/>
    <property type="match status" value="3"/>
</dbReference>
<dbReference type="InterPro" id="IPR002557">
    <property type="entry name" value="Chitin-bd_dom"/>
</dbReference>
<reference evidence="3" key="1">
    <citation type="journal article" date="2020" name="J Insects Food Feed">
        <title>The yellow mealworm (Tenebrio molitor) genome: a resource for the emerging insects as food and feed industry.</title>
        <authorList>
            <person name="Eriksson T."/>
            <person name="Andere A."/>
            <person name="Kelstrup H."/>
            <person name="Emery V."/>
            <person name="Picard C."/>
        </authorList>
    </citation>
    <scope>NUCLEOTIDE SEQUENCE</scope>
    <source>
        <strain evidence="3">Stoneville</strain>
        <tissue evidence="3">Whole head</tissue>
    </source>
</reference>
<feature type="domain" description="Chitin-binding type-2" evidence="2">
    <location>
        <begin position="990"/>
        <end position="1048"/>
    </location>
</feature>
<sequence>MRRRLHNFVVSEDACVSRSDFPLIKREKRYRATSVVTGRVEKSCAKDVHSRLLNACKNPPGGDPFAPFHRRAFSDSQARSQCQLVLRSGSGRCCEYDIRAISIITGDHFSGFDLALSCSVKDEAEAAGVAPAPEIRDRPESLRTSRGDVDFIMQRPELERKEKKEREKYHQRNGYVSEEVRRLITKRRWMNVELSERDKYTDICENEERGNSYWVEEEEGRCRMCYEERKKETIEYMWERKKRGEILNEDGREIRWMKEIWKNRGKDRKIWTSWSQIIYILTPRPAQKFSDVSSPVKLPRMYQLKPPKPPLTPTPTCHSADLGRLLGRLLMNFFCINENFILGSWSALIELDGRVEGSRGAGSLPNRFRSERFTSSHEKIECKDDKSFRKLIEEGPRRESPSQCPNPPVPSAALDDGRQLQEAARPARLFMIVGHVESSFVPESEEISSRMPSSRKSFAIKCIIAIAVMYLCIHVLSNTGASQAIRQLQQSGRNLAALDPQQNVEPLVVEPVKEVYNVEATKAVVETTQKPQVSVLDKVKEITKCLDRPMVARVQQRGDYWVLYNYVMPEKTFKCHESITYTTHADYSFMDNLLPLLDKWRGPISLALHAPGTDFKNTLDSIAYLRDCTDSLVKEYVTFHIYFSTKHVPKEVPRHNHVFAEPFNCSSSPPFANVSSDQMYKSQKKLLYPVNVGRNVARETAQTHYVLPSDIELYPSPNIIPQFLEMIADNSGPLLSKNPKVFPLHLFEVSANQQVPDSKTKLKEMLANGTAVPFHKKLCPGCHSVPKAKEWQTANETENLRVFHVGKRNGKFIHWEPIFIGTHADPLYDERLSWEGKSDKMTQGYALCVLDYDFLILNKAFLVHRPGIKVYKKDQKRAMLAARTNQLIKKIIFPELKVLYGVRKGCAVVQHAMKIVTVASLLVIQVDCIDDHLEISIPITVFHYFFVNYFEHSPIEIIFGVGVYSQRNAFAQRNYNSVRDLPPVSQRLGGGSCPEKDGRYPTGTCDGYIECKDGIPEEKTCPDGLLFNAANSPLAFPCQYPLEVDCTGREQTQPAQPTDECPHQYGYFLMGDAANCGQFKNCVAGRGFIFDCPEGLAFNGETYRCDWPDQVSSCDAEAYLGFNCPPDARQFGLGQEEYRFFRSPADCQRYFICLNNKPRLYNCGAGRAFNDLINACDGVENVTGCAVPQYSKSDGFGAPQGNSFRNYRI</sequence>
<comment type="caution">
    <text evidence="3">The sequence shown here is derived from an EMBL/GenBank/DDBJ whole genome shotgun (WGS) entry which is preliminary data.</text>
</comment>
<dbReference type="PANTHER" id="PTHR47412:SF1">
    <property type="entry name" value="FI01434P-RELATED"/>
    <property type="match status" value="1"/>
</dbReference>
<organism evidence="3 4">
    <name type="scientific">Tenebrio molitor</name>
    <name type="common">Yellow mealworm beetle</name>
    <dbReference type="NCBI Taxonomy" id="7067"/>
    <lineage>
        <taxon>Eukaryota</taxon>
        <taxon>Metazoa</taxon>
        <taxon>Ecdysozoa</taxon>
        <taxon>Arthropoda</taxon>
        <taxon>Hexapoda</taxon>
        <taxon>Insecta</taxon>
        <taxon>Pterygota</taxon>
        <taxon>Neoptera</taxon>
        <taxon>Endopterygota</taxon>
        <taxon>Coleoptera</taxon>
        <taxon>Polyphaga</taxon>
        <taxon>Cucujiformia</taxon>
        <taxon>Tenebrionidae</taxon>
        <taxon>Tenebrio</taxon>
    </lineage>
</organism>
<evidence type="ECO:0000259" key="2">
    <source>
        <dbReference type="PROSITE" id="PS50940"/>
    </source>
</evidence>
<dbReference type="Pfam" id="PF13896">
    <property type="entry name" value="Glyco_transf_49"/>
    <property type="match status" value="1"/>
</dbReference>
<evidence type="ECO:0000313" key="3">
    <source>
        <dbReference type="EMBL" id="KAH0815645.1"/>
    </source>
</evidence>
<evidence type="ECO:0000313" key="4">
    <source>
        <dbReference type="Proteomes" id="UP000719412"/>
    </source>
</evidence>
<evidence type="ECO:0000256" key="1">
    <source>
        <dbReference type="SAM" id="MobiDB-lite"/>
    </source>
</evidence>
<dbReference type="InterPro" id="IPR036508">
    <property type="entry name" value="Chitin-bd_dom_sf"/>
</dbReference>
<dbReference type="PANTHER" id="PTHR47412">
    <property type="entry name" value="FI01434P-RELATED"/>
    <property type="match status" value="1"/>
</dbReference>
<dbReference type="PROSITE" id="PS50940">
    <property type="entry name" value="CHIT_BIND_II"/>
    <property type="match status" value="3"/>
</dbReference>
<dbReference type="GO" id="GO:0005576">
    <property type="term" value="C:extracellular region"/>
    <property type="evidence" value="ECO:0007669"/>
    <property type="project" value="InterPro"/>
</dbReference>
<dbReference type="Gene3D" id="2.170.140.10">
    <property type="entry name" value="Chitin binding domain"/>
    <property type="match status" value="3"/>
</dbReference>
<proteinExistence type="predicted"/>
<dbReference type="EMBL" id="JABDTM020022828">
    <property type="protein sequence ID" value="KAH0815645.1"/>
    <property type="molecule type" value="Genomic_DNA"/>
</dbReference>
<keyword evidence="4" id="KW-1185">Reference proteome</keyword>
<dbReference type="GO" id="GO:0008061">
    <property type="term" value="F:chitin binding"/>
    <property type="evidence" value="ECO:0007669"/>
    <property type="project" value="InterPro"/>
</dbReference>